<sequence>MDTPNSIKEVVRSSVHHKRHLGRSHSSSSLCALPRTTSQR</sequence>
<dbReference type="AlphaFoldDB" id="B6UFS9"/>
<reference evidence="2" key="1">
    <citation type="journal article" date="2009" name="Plant Mol. Biol.">
        <title>Insights into corn genes derived from large-scale cDNA sequencing.</title>
        <authorList>
            <person name="Alexandrov N.N."/>
            <person name="Brover V.V."/>
            <person name="Freidin S."/>
            <person name="Troukhan M.E."/>
            <person name="Tatarinova T.V."/>
            <person name="Zhang H."/>
            <person name="Swaller T.J."/>
            <person name="Lu Y.P."/>
            <person name="Bouck J."/>
            <person name="Flavell R.B."/>
            <person name="Feldmann K.A."/>
        </authorList>
    </citation>
    <scope>NUCLEOTIDE SEQUENCE</scope>
</reference>
<name>B6UFS9_MAIZE</name>
<protein>
    <submittedName>
        <fullName evidence="2">Uncharacterized protein</fullName>
    </submittedName>
</protein>
<evidence type="ECO:0000256" key="1">
    <source>
        <dbReference type="SAM" id="MobiDB-lite"/>
    </source>
</evidence>
<organism evidence="2">
    <name type="scientific">Zea mays</name>
    <name type="common">Maize</name>
    <dbReference type="NCBI Taxonomy" id="4577"/>
    <lineage>
        <taxon>Eukaryota</taxon>
        <taxon>Viridiplantae</taxon>
        <taxon>Streptophyta</taxon>
        <taxon>Embryophyta</taxon>
        <taxon>Tracheophyta</taxon>
        <taxon>Spermatophyta</taxon>
        <taxon>Magnoliopsida</taxon>
        <taxon>Liliopsida</taxon>
        <taxon>Poales</taxon>
        <taxon>Poaceae</taxon>
        <taxon>PACMAD clade</taxon>
        <taxon>Panicoideae</taxon>
        <taxon>Andropogonodae</taxon>
        <taxon>Andropogoneae</taxon>
        <taxon>Tripsacinae</taxon>
        <taxon>Zea</taxon>
    </lineage>
</organism>
<feature type="compositionally biased region" description="Basic residues" evidence="1">
    <location>
        <begin position="14"/>
        <end position="23"/>
    </location>
</feature>
<feature type="region of interest" description="Disordered" evidence="1">
    <location>
        <begin position="1"/>
        <end position="40"/>
    </location>
</feature>
<proteinExistence type="evidence at transcript level"/>
<accession>B6UFS9</accession>
<evidence type="ECO:0000313" key="2">
    <source>
        <dbReference type="EMBL" id="ACG48212.1"/>
    </source>
</evidence>
<dbReference type="EMBL" id="EU976094">
    <property type="protein sequence ID" value="ACG48212.1"/>
    <property type="molecule type" value="mRNA"/>
</dbReference>